<dbReference type="AlphaFoldDB" id="A0A845MIK9"/>
<keyword evidence="6" id="KW-1185">Reference proteome</keyword>
<dbReference type="GO" id="GO:0008999">
    <property type="term" value="F:protein-N-terminal-alanine acetyltransferase activity"/>
    <property type="evidence" value="ECO:0007669"/>
    <property type="project" value="TreeGrafter"/>
</dbReference>
<dbReference type="InterPro" id="IPR051531">
    <property type="entry name" value="N-acetyltransferase"/>
</dbReference>
<dbReference type="Gene3D" id="3.40.630.30">
    <property type="match status" value="1"/>
</dbReference>
<sequence length="197" mass="22601">MLEKLSLMGSGPRVVTDRLVLRAPKLSDWDQWTTLREQSRDFLVPWEPLWGLDALSKGSYRMRLRRYAKDVKEDMGQAFFLFHRDNGELVGGITLGNIRRGVAQTGTLGYWTGQRHARKGYMYEALCGLLPVLFSEFGLRRIEAACLPSNIPSYRLLEKVGFSKEGLAREYLCINGVWHDHLLYAILDKDPIAPRQE</sequence>
<dbReference type="Proteomes" id="UP000445696">
    <property type="component" value="Unassembled WGS sequence"/>
</dbReference>
<organism evidence="5 6">
    <name type="scientific">Sneathiella chungangensis</name>
    <dbReference type="NCBI Taxonomy" id="1418234"/>
    <lineage>
        <taxon>Bacteria</taxon>
        <taxon>Pseudomonadati</taxon>
        <taxon>Pseudomonadota</taxon>
        <taxon>Alphaproteobacteria</taxon>
        <taxon>Sneathiellales</taxon>
        <taxon>Sneathiellaceae</taxon>
        <taxon>Sneathiella</taxon>
    </lineage>
</organism>
<reference evidence="5 6" key="1">
    <citation type="journal article" date="2014" name="Int. J. Syst. Evol. Microbiol.">
        <title>Sneathiella chungangensis sp. nov., isolated from a marine sand, and emended description of the genus Sneathiella.</title>
        <authorList>
            <person name="Siamphan C."/>
            <person name="Kim H."/>
            <person name="Lee J.S."/>
            <person name="Kim W."/>
        </authorList>
    </citation>
    <scope>NUCLEOTIDE SEQUENCE [LARGE SCALE GENOMIC DNA]</scope>
    <source>
        <strain evidence="5 6">KCTC 32476</strain>
    </source>
</reference>
<gene>
    <name evidence="5" type="ORF">GQF03_14195</name>
</gene>
<feature type="domain" description="N-acetyltransferase" evidence="4">
    <location>
        <begin position="19"/>
        <end position="184"/>
    </location>
</feature>
<evidence type="ECO:0000313" key="6">
    <source>
        <dbReference type="Proteomes" id="UP000445696"/>
    </source>
</evidence>
<dbReference type="PANTHER" id="PTHR43792:SF8">
    <property type="entry name" value="[RIBOSOMAL PROTEIN US5]-ALANINE N-ACETYLTRANSFERASE"/>
    <property type="match status" value="1"/>
</dbReference>
<protein>
    <submittedName>
        <fullName evidence="5">GNAT family N-acetyltransferase</fullName>
    </submittedName>
</protein>
<proteinExistence type="inferred from homology"/>
<comment type="similarity">
    <text evidence="3">Belongs to the acetyltransferase family. RimJ subfamily.</text>
</comment>
<evidence type="ECO:0000313" key="5">
    <source>
        <dbReference type="EMBL" id="MZR23485.1"/>
    </source>
</evidence>
<evidence type="ECO:0000256" key="1">
    <source>
        <dbReference type="ARBA" id="ARBA00022679"/>
    </source>
</evidence>
<dbReference type="InterPro" id="IPR016181">
    <property type="entry name" value="Acyl_CoA_acyltransferase"/>
</dbReference>
<dbReference type="Pfam" id="PF13302">
    <property type="entry name" value="Acetyltransf_3"/>
    <property type="match status" value="1"/>
</dbReference>
<evidence type="ECO:0000256" key="2">
    <source>
        <dbReference type="ARBA" id="ARBA00023315"/>
    </source>
</evidence>
<dbReference type="OrthoDB" id="9801669at2"/>
<keyword evidence="1 5" id="KW-0808">Transferase</keyword>
<comment type="caution">
    <text evidence="5">The sequence shown here is derived from an EMBL/GenBank/DDBJ whole genome shotgun (WGS) entry which is preliminary data.</text>
</comment>
<dbReference type="EMBL" id="WTVA01000015">
    <property type="protein sequence ID" value="MZR23485.1"/>
    <property type="molecule type" value="Genomic_DNA"/>
</dbReference>
<evidence type="ECO:0000259" key="4">
    <source>
        <dbReference type="PROSITE" id="PS51186"/>
    </source>
</evidence>
<name>A0A845MIK9_9PROT</name>
<evidence type="ECO:0000256" key="3">
    <source>
        <dbReference type="ARBA" id="ARBA00038502"/>
    </source>
</evidence>
<dbReference type="PANTHER" id="PTHR43792">
    <property type="entry name" value="GNAT FAMILY, PUTATIVE (AFU_ORTHOLOGUE AFUA_3G00765)-RELATED-RELATED"/>
    <property type="match status" value="1"/>
</dbReference>
<keyword evidence="2" id="KW-0012">Acyltransferase</keyword>
<dbReference type="GO" id="GO:0005737">
    <property type="term" value="C:cytoplasm"/>
    <property type="evidence" value="ECO:0007669"/>
    <property type="project" value="TreeGrafter"/>
</dbReference>
<dbReference type="PROSITE" id="PS51186">
    <property type="entry name" value="GNAT"/>
    <property type="match status" value="1"/>
</dbReference>
<dbReference type="InterPro" id="IPR000182">
    <property type="entry name" value="GNAT_dom"/>
</dbReference>
<accession>A0A845MIK9</accession>
<dbReference type="SUPFAM" id="SSF55729">
    <property type="entry name" value="Acyl-CoA N-acyltransferases (Nat)"/>
    <property type="match status" value="1"/>
</dbReference>